<keyword evidence="3" id="KW-1185">Reference proteome</keyword>
<evidence type="ECO:0000256" key="1">
    <source>
        <dbReference type="SAM" id="MobiDB-lite"/>
    </source>
</evidence>
<protein>
    <submittedName>
        <fullName evidence="2">Uncharacterized protein</fullName>
    </submittedName>
</protein>
<sequence>MLMAMTNTSALATPAITRSASQPKTLPVNAMAARLTTSTTSDTRHAVIDRDSRDEHAPATAPAR</sequence>
<evidence type="ECO:0000313" key="2">
    <source>
        <dbReference type="EMBL" id="BBX31884.1"/>
    </source>
</evidence>
<evidence type="ECO:0000313" key="3">
    <source>
        <dbReference type="Proteomes" id="UP000465622"/>
    </source>
</evidence>
<name>A0ABM7HMZ2_MYCME</name>
<dbReference type="EMBL" id="AP022567">
    <property type="protein sequence ID" value="BBX31884.1"/>
    <property type="molecule type" value="Genomic_DNA"/>
</dbReference>
<dbReference type="Proteomes" id="UP000465622">
    <property type="component" value="Chromosome"/>
</dbReference>
<feature type="compositionally biased region" description="Basic and acidic residues" evidence="1">
    <location>
        <begin position="42"/>
        <end position="57"/>
    </location>
</feature>
<feature type="region of interest" description="Disordered" evidence="1">
    <location>
        <begin position="35"/>
        <end position="64"/>
    </location>
</feature>
<proteinExistence type="predicted"/>
<gene>
    <name evidence="2" type="ORF">MMAGJ_11660</name>
</gene>
<organism evidence="2 3">
    <name type="scientific">Mycolicibacterium mageritense</name>
    <name type="common">Mycobacterium mageritense</name>
    <dbReference type="NCBI Taxonomy" id="53462"/>
    <lineage>
        <taxon>Bacteria</taxon>
        <taxon>Bacillati</taxon>
        <taxon>Actinomycetota</taxon>
        <taxon>Actinomycetes</taxon>
        <taxon>Mycobacteriales</taxon>
        <taxon>Mycobacteriaceae</taxon>
        <taxon>Mycolicibacterium</taxon>
    </lineage>
</organism>
<accession>A0ABM7HMZ2</accession>
<reference evidence="2 3" key="1">
    <citation type="journal article" date="2019" name="Emerg. Microbes Infect.">
        <title>Comprehensive subspecies identification of 175 nontuberculous mycobacteria species based on 7547 genomic profiles.</title>
        <authorList>
            <person name="Matsumoto Y."/>
            <person name="Kinjo T."/>
            <person name="Motooka D."/>
            <person name="Nabeya D."/>
            <person name="Jung N."/>
            <person name="Uechi K."/>
            <person name="Horii T."/>
            <person name="Iida T."/>
            <person name="Fujita J."/>
            <person name="Nakamura S."/>
        </authorList>
    </citation>
    <scope>NUCLEOTIDE SEQUENCE [LARGE SCALE GENOMIC DNA]</scope>
    <source>
        <strain evidence="2 3">JCM 12375</strain>
    </source>
</reference>